<name>A0A182IM36_ANOAO</name>
<organism evidence="1">
    <name type="scientific">Anopheles atroparvus</name>
    <name type="common">European mosquito</name>
    <dbReference type="NCBI Taxonomy" id="41427"/>
    <lineage>
        <taxon>Eukaryota</taxon>
        <taxon>Metazoa</taxon>
        <taxon>Ecdysozoa</taxon>
        <taxon>Arthropoda</taxon>
        <taxon>Hexapoda</taxon>
        <taxon>Insecta</taxon>
        <taxon>Pterygota</taxon>
        <taxon>Neoptera</taxon>
        <taxon>Endopterygota</taxon>
        <taxon>Diptera</taxon>
        <taxon>Nematocera</taxon>
        <taxon>Culicoidea</taxon>
        <taxon>Culicidae</taxon>
        <taxon>Anophelinae</taxon>
        <taxon>Anopheles</taxon>
    </lineage>
</organism>
<reference evidence="1" key="1">
    <citation type="submission" date="2022-08" db="UniProtKB">
        <authorList>
            <consortium name="EnsemblMetazoa"/>
        </authorList>
    </citation>
    <scope>IDENTIFICATION</scope>
    <source>
        <strain evidence="1">EBRO</strain>
    </source>
</reference>
<accession>A0A182IM36</accession>
<sequence length="191" mass="21462">VQVLGHLPQNRVRAAVVSISAVHPAVRRHARVRMVCARPDLRLQHNALLRGHPPGQEQGAEAYPLLDESRLLYDLHHRNVLEVDRAGVYQVFLQLLDDPGLCDRIRVCVFAADRGERKLEGTTLAKNAPSAQAPARDLPLAGHENSSECIDVCDTVHLQCTPSMSRLLADLLDHGCAVFWREVLQVRRRRW</sequence>
<protein>
    <submittedName>
        <fullName evidence="1">Uncharacterized protein</fullName>
    </submittedName>
</protein>
<dbReference type="VEuPathDB" id="VectorBase:AATE001724"/>
<evidence type="ECO:0000313" key="1">
    <source>
        <dbReference type="EnsemblMetazoa" id="AATE001724-PA.1"/>
    </source>
</evidence>
<dbReference type="EnsemblMetazoa" id="AATE001724-RA">
    <property type="protein sequence ID" value="AATE001724-PA.1"/>
    <property type="gene ID" value="AATE001724"/>
</dbReference>
<proteinExistence type="predicted"/>
<dbReference type="AlphaFoldDB" id="A0A182IM36"/>